<evidence type="ECO:0000259" key="2">
    <source>
        <dbReference type="SMART" id="SM00909"/>
    </source>
</evidence>
<comment type="caution">
    <text evidence="3">The sequence shown here is derived from an EMBL/GenBank/DDBJ whole genome shotgun (WGS) entry which is preliminary data.</text>
</comment>
<feature type="signal peptide" evidence="1">
    <location>
        <begin position="1"/>
        <end position="23"/>
    </location>
</feature>
<dbReference type="EMBL" id="JBHMBE010000003">
    <property type="protein sequence ID" value="MFB9645845.1"/>
    <property type="molecule type" value="Genomic_DNA"/>
</dbReference>
<keyword evidence="4" id="KW-1185">Reference proteome</keyword>
<feature type="chain" id="PRO_5046476385" evidence="1">
    <location>
        <begin position="24"/>
        <end position="561"/>
    </location>
</feature>
<proteinExistence type="predicted"/>
<name>A0ABV5SZR7_9MICO</name>
<dbReference type="InterPro" id="IPR059026">
    <property type="entry name" value="LpqB_N"/>
</dbReference>
<keyword evidence="1" id="KW-0732">Signal</keyword>
<dbReference type="PROSITE" id="PS51257">
    <property type="entry name" value="PROKAR_LIPOPROTEIN"/>
    <property type="match status" value="1"/>
</dbReference>
<dbReference type="SMART" id="SM00909">
    <property type="entry name" value="Germane"/>
    <property type="match status" value="1"/>
</dbReference>
<dbReference type="InterPro" id="IPR019606">
    <property type="entry name" value="GerMN"/>
</dbReference>
<dbReference type="RefSeq" id="WP_344712385.1">
    <property type="nucleotide sequence ID" value="NZ_BAAAWH010000001.1"/>
</dbReference>
<organism evidence="3 4">
    <name type="scientific">Microbacterium terregens</name>
    <dbReference type="NCBI Taxonomy" id="69363"/>
    <lineage>
        <taxon>Bacteria</taxon>
        <taxon>Bacillati</taxon>
        <taxon>Actinomycetota</taxon>
        <taxon>Actinomycetes</taxon>
        <taxon>Micrococcales</taxon>
        <taxon>Microbacteriaceae</taxon>
        <taxon>Microbacterium</taxon>
    </lineage>
</organism>
<reference evidence="3 4" key="1">
    <citation type="submission" date="2024-09" db="EMBL/GenBank/DDBJ databases">
        <authorList>
            <person name="Sun Q."/>
            <person name="Mori K."/>
        </authorList>
    </citation>
    <scope>NUCLEOTIDE SEQUENCE [LARGE SCALE GENOMIC DNA]</scope>
    <source>
        <strain evidence="3 4">JCM 1342</strain>
    </source>
</reference>
<feature type="domain" description="GerMN" evidence="2">
    <location>
        <begin position="204"/>
        <end position="294"/>
    </location>
</feature>
<dbReference type="Pfam" id="PF25976">
    <property type="entry name" value="LpqB_N"/>
    <property type="match status" value="1"/>
</dbReference>
<dbReference type="Pfam" id="PF10646">
    <property type="entry name" value="Germane"/>
    <property type="match status" value="1"/>
</dbReference>
<evidence type="ECO:0000313" key="4">
    <source>
        <dbReference type="Proteomes" id="UP001589611"/>
    </source>
</evidence>
<evidence type="ECO:0000256" key="1">
    <source>
        <dbReference type="SAM" id="SignalP"/>
    </source>
</evidence>
<accession>A0ABV5SZR7</accession>
<sequence length="561" mass="58039">MKARRGMVAAVLAAAALVLSACAGLPASGPVNPGLAAGDDAFSPEFLFRPDEPQPGATPEQIVDGFVRAGSGPGPAANWDVARMFLAPSIRETWNPEASVTIDLPDARTTVSPTEGAVALSLVAVATVDQAGAYQPAEAGATQLSFRLAQQDNGEWRITEAPDGVVVDRDVFANVFHRYSLMYFDPTWQFLVPDVRWFPTTNAATRISKALVNGAPSPWLLDSVRNAFPEGVSLARPSVPLESGVAQVALSADALLIEPATLDRMQTQLTASLATAGVSRALMSVASAPLEAEPVSTRSTRVTGPPLVLTDEGFGFLAGDELTQIPGLSAAMANVTPAAIQVATDRDFAAVRLTDGTVARVPATNGIAVVDVRAGLVNPSADPFGYIWSVPRDQPSAVTVFSVDGQQFPIADAWPGATQIVAMAVSRDGARVAALLVAGDRTEVRVAGIVRGDDNRPLRIGDPVPLGALPGAGSGLAWLDDVSLGVLTARPEGPLFTEQLVGGPSATIEAPLGAASIAGATSISSVRLRAEDGSLYVKRGANWQRTAGGILVLATQQGSPQ</sequence>
<evidence type="ECO:0000313" key="3">
    <source>
        <dbReference type="EMBL" id="MFB9645845.1"/>
    </source>
</evidence>
<dbReference type="Proteomes" id="UP001589611">
    <property type="component" value="Unassembled WGS sequence"/>
</dbReference>
<protein>
    <submittedName>
        <fullName evidence="3">LpqB family beta-propeller domain-containing protein</fullName>
    </submittedName>
</protein>
<gene>
    <name evidence="3" type="ORF">ACFFPJ_08545</name>
</gene>